<keyword evidence="3" id="KW-1185">Reference proteome</keyword>
<sequence>MRPPGTEDPHNRLQTLGMADDLQEHPLALRRIDDLKPTHDKWRRHLAWLGCVMASMTVIMPMVEDLRRANVDVPRVRPF</sequence>
<comment type="caution">
    <text evidence="2">The sequence shown here is derived from an EMBL/GenBank/DDBJ whole genome shotgun (WGS) entry which is preliminary data.</text>
</comment>
<keyword evidence="1" id="KW-1133">Transmembrane helix</keyword>
<evidence type="ECO:0000313" key="2">
    <source>
        <dbReference type="EMBL" id="GLS19971.1"/>
    </source>
</evidence>
<gene>
    <name evidence="2" type="ORF">GCM10007874_29880</name>
</gene>
<keyword evidence="1" id="KW-0812">Transmembrane</keyword>
<organism evidence="2 3">
    <name type="scientific">Labrys miyagiensis</name>
    <dbReference type="NCBI Taxonomy" id="346912"/>
    <lineage>
        <taxon>Bacteria</taxon>
        <taxon>Pseudomonadati</taxon>
        <taxon>Pseudomonadota</taxon>
        <taxon>Alphaproteobacteria</taxon>
        <taxon>Hyphomicrobiales</taxon>
        <taxon>Xanthobacteraceae</taxon>
        <taxon>Labrys</taxon>
    </lineage>
</organism>
<dbReference type="EMBL" id="BSPC01000026">
    <property type="protein sequence ID" value="GLS19971.1"/>
    <property type="molecule type" value="Genomic_DNA"/>
</dbReference>
<protein>
    <submittedName>
        <fullName evidence="2">Uncharacterized protein</fullName>
    </submittedName>
</protein>
<accession>A0ABQ6CP26</accession>
<feature type="transmembrane region" description="Helical" evidence="1">
    <location>
        <begin position="46"/>
        <end position="63"/>
    </location>
</feature>
<proteinExistence type="predicted"/>
<name>A0ABQ6CP26_9HYPH</name>
<keyword evidence="1" id="KW-0472">Membrane</keyword>
<evidence type="ECO:0000256" key="1">
    <source>
        <dbReference type="SAM" id="Phobius"/>
    </source>
</evidence>
<reference evidence="3" key="1">
    <citation type="journal article" date="2019" name="Int. J. Syst. Evol. Microbiol.">
        <title>The Global Catalogue of Microorganisms (GCM) 10K type strain sequencing project: providing services to taxonomists for standard genome sequencing and annotation.</title>
        <authorList>
            <consortium name="The Broad Institute Genomics Platform"/>
            <consortium name="The Broad Institute Genome Sequencing Center for Infectious Disease"/>
            <person name="Wu L."/>
            <person name="Ma J."/>
        </authorList>
    </citation>
    <scope>NUCLEOTIDE SEQUENCE [LARGE SCALE GENOMIC DNA]</scope>
    <source>
        <strain evidence="3">NBRC 101365</strain>
    </source>
</reference>
<evidence type="ECO:0000313" key="3">
    <source>
        <dbReference type="Proteomes" id="UP001156882"/>
    </source>
</evidence>
<dbReference type="Proteomes" id="UP001156882">
    <property type="component" value="Unassembled WGS sequence"/>
</dbReference>